<dbReference type="Gene3D" id="3.40.190.150">
    <property type="entry name" value="Bordetella uptake gene, domain 1"/>
    <property type="match status" value="1"/>
</dbReference>
<evidence type="ECO:0000256" key="1">
    <source>
        <dbReference type="ARBA" id="ARBA00006987"/>
    </source>
</evidence>
<dbReference type="CDD" id="cd07012">
    <property type="entry name" value="PBP2_Bug_TTT"/>
    <property type="match status" value="1"/>
</dbReference>
<dbReference type="PANTHER" id="PTHR42928:SF5">
    <property type="entry name" value="BLR1237 PROTEIN"/>
    <property type="match status" value="1"/>
</dbReference>
<evidence type="ECO:0000313" key="3">
    <source>
        <dbReference type="Proteomes" id="UP000475385"/>
    </source>
</evidence>
<gene>
    <name evidence="2" type="ORF">G3576_25285</name>
</gene>
<sequence>MPGRRDLLATAAGLLAARHAAAQTDPTRIIVNFTPGGSLDGTARILADHAMREGRGTVVVENRPGAGGNIGAAAVARARPDGRTLLAALDTALTVNPHLFRDMGFDPLRDLVPVAHLGSFQLVLLVHPGHPATDLRSFLEGARRSPAFYASGSVGSPGHLAMEHLRQSAGLPAAALEHVPQRGNPEALTAIVSGTVPAGFLAIGGGPDLVRSGRLRALAVSGAERAAVLPEVPTVAESGFPGFEVRVANLLLAPRGTPETVLAEWAAAAQGAMASDAARARLPGWGIDPWPGGDLPGLLAATHARWGRVVRDAGMRLE</sequence>
<organism evidence="2 3">
    <name type="scientific">Falsiroseomonas algicola</name>
    <dbReference type="NCBI Taxonomy" id="2716930"/>
    <lineage>
        <taxon>Bacteria</taxon>
        <taxon>Pseudomonadati</taxon>
        <taxon>Pseudomonadota</taxon>
        <taxon>Alphaproteobacteria</taxon>
        <taxon>Acetobacterales</taxon>
        <taxon>Roseomonadaceae</taxon>
        <taxon>Falsiroseomonas</taxon>
    </lineage>
</organism>
<dbReference type="AlphaFoldDB" id="A0A6M1LSC9"/>
<reference evidence="2 3" key="1">
    <citation type="submission" date="2020-03" db="EMBL/GenBank/DDBJ databases">
        <title>Roseomonas stagni sp. nov., isolated from pond water in Japan.</title>
        <authorList>
            <person name="Furuhata K."/>
            <person name="Miyamoto H."/>
            <person name="Goto K."/>
        </authorList>
    </citation>
    <scope>NUCLEOTIDE SEQUENCE [LARGE SCALE GENOMIC DNA]</scope>
    <source>
        <strain evidence="2 3">PeD5</strain>
    </source>
</reference>
<dbReference type="Proteomes" id="UP000475385">
    <property type="component" value="Unassembled WGS sequence"/>
</dbReference>
<accession>A0A6M1LSC9</accession>
<dbReference type="RefSeq" id="WP_164697265.1">
    <property type="nucleotide sequence ID" value="NZ_JAAIKB010000014.1"/>
</dbReference>
<dbReference type="Pfam" id="PF03401">
    <property type="entry name" value="TctC"/>
    <property type="match status" value="1"/>
</dbReference>
<dbReference type="PIRSF" id="PIRSF017082">
    <property type="entry name" value="YflP"/>
    <property type="match status" value="1"/>
</dbReference>
<dbReference type="EMBL" id="JAAIKB010000014">
    <property type="protein sequence ID" value="NGM23351.1"/>
    <property type="molecule type" value="Genomic_DNA"/>
</dbReference>
<comment type="similarity">
    <text evidence="1">Belongs to the UPF0065 (bug) family.</text>
</comment>
<evidence type="ECO:0000313" key="2">
    <source>
        <dbReference type="EMBL" id="NGM23351.1"/>
    </source>
</evidence>
<dbReference type="InterPro" id="IPR005064">
    <property type="entry name" value="BUG"/>
</dbReference>
<proteinExistence type="inferred from homology"/>
<dbReference type="PANTHER" id="PTHR42928">
    <property type="entry name" value="TRICARBOXYLATE-BINDING PROTEIN"/>
    <property type="match status" value="1"/>
</dbReference>
<name>A0A6M1LSC9_9PROT</name>
<dbReference type="Gene3D" id="3.40.190.10">
    <property type="entry name" value="Periplasmic binding protein-like II"/>
    <property type="match status" value="1"/>
</dbReference>
<dbReference type="SUPFAM" id="SSF53850">
    <property type="entry name" value="Periplasmic binding protein-like II"/>
    <property type="match status" value="1"/>
</dbReference>
<keyword evidence="3" id="KW-1185">Reference proteome</keyword>
<protein>
    <submittedName>
        <fullName evidence="2">Tripartite tricarboxylate transporter substrate binding protein</fullName>
    </submittedName>
</protein>
<comment type="caution">
    <text evidence="2">The sequence shown here is derived from an EMBL/GenBank/DDBJ whole genome shotgun (WGS) entry which is preliminary data.</text>
</comment>
<dbReference type="InterPro" id="IPR042100">
    <property type="entry name" value="Bug_dom1"/>
</dbReference>